<dbReference type="Proteomes" id="UP000236182">
    <property type="component" value="Unassembled WGS sequence"/>
</dbReference>
<feature type="transmembrane region" description="Helical" evidence="1">
    <location>
        <begin position="38"/>
        <end position="55"/>
    </location>
</feature>
<proteinExistence type="predicted"/>
<evidence type="ECO:0000259" key="2">
    <source>
        <dbReference type="Pfam" id="PF09851"/>
    </source>
</evidence>
<sequence length="220" mass="25058">MIIIELPPDKDSRKVPLTTCFTFGFQFLIIKNKTMKQVLLIFTLLIFGISYSQIAPKFENDTLTTSTGFKVYEGLDLKIGTGSMNDGDFKFIRTNASSMFNYSSTTGYQGLANQANSFKRSNSGLTFKVRKIMTRGSKKNGFVYYAKIGNGIMNYEIDLENAIKLGELIVHEEFLPKEKTQHLNSETKYDKLKKIKDLKDSGVLSEEEFQKEKDKIMSEK</sequence>
<accession>A0A316WVZ0</accession>
<keyword evidence="4" id="KW-1185">Reference proteome</keyword>
<evidence type="ECO:0000313" key="3">
    <source>
        <dbReference type="EMBL" id="PWN63298.1"/>
    </source>
</evidence>
<dbReference type="AlphaFoldDB" id="A0A316WVZ0"/>
<dbReference type="Pfam" id="PF09851">
    <property type="entry name" value="SHOCT"/>
    <property type="match status" value="1"/>
</dbReference>
<keyword evidence="1" id="KW-0812">Transmembrane</keyword>
<keyword evidence="1" id="KW-0472">Membrane</keyword>
<feature type="domain" description="SHOCT" evidence="2">
    <location>
        <begin position="190"/>
        <end position="217"/>
    </location>
</feature>
<dbReference type="EMBL" id="PPEI02000004">
    <property type="protein sequence ID" value="PWN63298.1"/>
    <property type="molecule type" value="Genomic_DNA"/>
</dbReference>
<comment type="caution">
    <text evidence="3">The sequence shown here is derived from an EMBL/GenBank/DDBJ whole genome shotgun (WGS) entry which is preliminary data.</text>
</comment>
<keyword evidence="1" id="KW-1133">Transmembrane helix</keyword>
<dbReference type="OrthoDB" id="1445444at2"/>
<name>A0A316WVZ0_9FLAO</name>
<evidence type="ECO:0000313" key="4">
    <source>
        <dbReference type="Proteomes" id="UP000236182"/>
    </source>
</evidence>
<gene>
    <name evidence="3" type="ORF">C1638_014615</name>
</gene>
<organism evidence="3 4">
    <name type="scientific">Chryseobacterium oncorhynchi</name>
    <dbReference type="NCBI Taxonomy" id="741074"/>
    <lineage>
        <taxon>Bacteria</taxon>
        <taxon>Pseudomonadati</taxon>
        <taxon>Bacteroidota</taxon>
        <taxon>Flavobacteriia</taxon>
        <taxon>Flavobacteriales</taxon>
        <taxon>Weeksellaceae</taxon>
        <taxon>Chryseobacterium group</taxon>
        <taxon>Chryseobacterium</taxon>
    </lineage>
</organism>
<reference evidence="3" key="1">
    <citation type="submission" date="2018-04" db="EMBL/GenBank/DDBJ databases">
        <title>Draft Genome Sequences of Chryseobacterium lactis NCTC11390T isolated from milk, Chryseobacterium oncorhynchi 701B-08T from rainbow trout, and Chryseobacterium viscerum 687B-08T from diseased fish.</title>
        <authorList>
            <person name="Jeong J.-J."/>
            <person name="Lee Y.J."/>
            <person name="Pathiraja D."/>
            <person name="Park B."/>
            <person name="Choi I.-G."/>
            <person name="Kim K.D."/>
        </authorList>
    </citation>
    <scope>NUCLEOTIDE SEQUENCE [LARGE SCALE GENOMIC DNA]</scope>
    <source>
        <strain evidence="3">701B-08</strain>
    </source>
</reference>
<dbReference type="InterPro" id="IPR018649">
    <property type="entry name" value="SHOCT"/>
</dbReference>
<protein>
    <recommendedName>
        <fullName evidence="2">SHOCT domain-containing protein</fullName>
    </recommendedName>
</protein>
<evidence type="ECO:0000256" key="1">
    <source>
        <dbReference type="SAM" id="Phobius"/>
    </source>
</evidence>